<evidence type="ECO:0000256" key="1">
    <source>
        <dbReference type="SAM" id="SignalP"/>
    </source>
</evidence>
<protein>
    <recommendedName>
        <fullName evidence="10">DUF3826 domain-containing protein</fullName>
    </recommendedName>
</protein>
<evidence type="ECO:0000313" key="5">
    <source>
        <dbReference type="EMBL" id="RHL34194.1"/>
    </source>
</evidence>
<dbReference type="EMBL" id="WDES01000017">
    <property type="protein sequence ID" value="KAB6087922.1"/>
    <property type="molecule type" value="Genomic_DNA"/>
</dbReference>
<evidence type="ECO:0000313" key="2">
    <source>
        <dbReference type="EMBL" id="KAB6087142.1"/>
    </source>
</evidence>
<reference evidence="5 6" key="1">
    <citation type="submission" date="2018-08" db="EMBL/GenBank/DDBJ databases">
        <title>A genome reference for cultivated species of the human gut microbiota.</title>
        <authorList>
            <person name="Zou Y."/>
            <person name="Xue W."/>
            <person name="Luo G."/>
        </authorList>
    </citation>
    <scope>NUCLEOTIDE SEQUENCE [LARGE SCALE GENOMIC DNA]</scope>
    <source>
        <strain evidence="5 6">AF38-2</strain>
    </source>
</reference>
<feature type="signal peptide" evidence="1">
    <location>
        <begin position="1"/>
        <end position="21"/>
    </location>
</feature>
<dbReference type="RefSeq" id="WP_008023892.1">
    <property type="nucleotide sequence ID" value="NZ_CP072212.1"/>
</dbReference>
<evidence type="ECO:0000313" key="8">
    <source>
        <dbReference type="Proteomes" id="UP000435059"/>
    </source>
</evidence>
<dbReference type="Proteomes" id="UP000434604">
    <property type="component" value="Unassembled WGS sequence"/>
</dbReference>
<dbReference type="Proteomes" id="UP000474077">
    <property type="component" value="Unassembled WGS sequence"/>
</dbReference>
<comment type="caution">
    <text evidence="5">The sequence shown here is derived from an EMBL/GenBank/DDBJ whole genome shotgun (WGS) entry which is preliminary data.</text>
</comment>
<reference evidence="7 8" key="2">
    <citation type="journal article" date="2019" name="Nat. Med.">
        <title>A library of human gut bacterial isolates paired with longitudinal multiomics data enables mechanistic microbiome research.</title>
        <authorList>
            <person name="Poyet M."/>
            <person name="Groussin M."/>
            <person name="Gibbons S.M."/>
            <person name="Avila-Pacheco J."/>
            <person name="Jiang X."/>
            <person name="Kearney S.M."/>
            <person name="Perrotta A.R."/>
            <person name="Berdy B."/>
            <person name="Zhao S."/>
            <person name="Lieberman T.D."/>
            <person name="Swanson P.K."/>
            <person name="Smith M."/>
            <person name="Roesemann S."/>
            <person name="Alexander J.E."/>
            <person name="Rich S.A."/>
            <person name="Livny J."/>
            <person name="Vlamakis H."/>
            <person name="Clish C."/>
            <person name="Bullock K."/>
            <person name="Deik A."/>
            <person name="Scott J."/>
            <person name="Pierce K.A."/>
            <person name="Xavier R.J."/>
            <person name="Alm E.J."/>
        </authorList>
    </citation>
    <scope>NUCLEOTIDE SEQUENCE [LARGE SCALE GENOMIC DNA]</scope>
    <source>
        <strain evidence="4 7">BIOML-A58</strain>
        <strain evidence="2 9">BIOML-A73</strain>
        <strain evidence="3 8">BIOML-A74</strain>
    </source>
</reference>
<evidence type="ECO:0000313" key="3">
    <source>
        <dbReference type="EMBL" id="KAB6087922.1"/>
    </source>
</evidence>
<dbReference type="AlphaFoldDB" id="A0A415KD64"/>
<name>A0A415KD64_9BACE</name>
<evidence type="ECO:0000313" key="4">
    <source>
        <dbReference type="EMBL" id="KAB6149385.1"/>
    </source>
</evidence>
<evidence type="ECO:0000313" key="6">
    <source>
        <dbReference type="Proteomes" id="UP000284495"/>
    </source>
</evidence>
<organism evidence="5 6">
    <name type="scientific">Bacteroides xylanisolvens</name>
    <dbReference type="NCBI Taxonomy" id="371601"/>
    <lineage>
        <taxon>Bacteria</taxon>
        <taxon>Pseudomonadati</taxon>
        <taxon>Bacteroidota</taxon>
        <taxon>Bacteroidia</taxon>
        <taxon>Bacteroidales</taxon>
        <taxon>Bacteroidaceae</taxon>
        <taxon>Bacteroides</taxon>
    </lineage>
</organism>
<keyword evidence="8" id="KW-1185">Reference proteome</keyword>
<dbReference type="EMBL" id="WDER01000001">
    <property type="protein sequence ID" value="KAB6087142.1"/>
    <property type="molecule type" value="Genomic_DNA"/>
</dbReference>
<evidence type="ECO:0000313" key="9">
    <source>
        <dbReference type="Proteomes" id="UP000474077"/>
    </source>
</evidence>
<sequence>MKKIILSLTLLLVGSISYSQSFSNVDVGKHKEYMMKTYKLDSKKADVYEQILSSLKQENEQLKNRRISSDRFKDEQKKIYKKYGEIISQAFSKGKYRPWSSCTQELERYHVLSETKFIPIEKMRSLYKVEHEWKKTRDQLWKGMSDELEKLKKIEELLAELNKHILEILGTDNGNWYLSYKMLIYGALDNMGKYGATYNEGYLIAQIESNYSRQRKQIWNDRPKNRHDKLQEIEANELKDIKQAVPAQIAEKWLSVNNSLLEYTLAKRYGLNKTQINQYKNAYNSYAIEEYKVINDQKGLPTSERADKLREANDIFCERVRPLFKTSSYKKWKGKRVYDFEQRVEQKTGK</sequence>
<dbReference type="EMBL" id="WDED01000004">
    <property type="protein sequence ID" value="KAB6149385.1"/>
    <property type="molecule type" value="Genomic_DNA"/>
</dbReference>
<dbReference type="Proteomes" id="UP000284495">
    <property type="component" value="Unassembled WGS sequence"/>
</dbReference>
<dbReference type="EMBL" id="QROO01000030">
    <property type="protein sequence ID" value="RHL34194.1"/>
    <property type="molecule type" value="Genomic_DNA"/>
</dbReference>
<evidence type="ECO:0008006" key="10">
    <source>
        <dbReference type="Google" id="ProtNLM"/>
    </source>
</evidence>
<dbReference type="Proteomes" id="UP000435059">
    <property type="component" value="Unassembled WGS sequence"/>
</dbReference>
<evidence type="ECO:0000313" key="7">
    <source>
        <dbReference type="Proteomes" id="UP000434604"/>
    </source>
</evidence>
<feature type="chain" id="PRO_5044602659" description="DUF3826 domain-containing protein" evidence="1">
    <location>
        <begin position="22"/>
        <end position="350"/>
    </location>
</feature>
<accession>A0A415KD64</accession>
<keyword evidence="1" id="KW-0732">Signal</keyword>
<gene>
    <name evidence="5" type="ORF">DW027_19985</name>
    <name evidence="4" type="ORF">GA398_03880</name>
    <name evidence="2" type="ORF">GA560_00530</name>
    <name evidence="3" type="ORF">GA574_11285</name>
</gene>
<proteinExistence type="predicted"/>